<name>A0A9P5PJG2_9AGAR</name>
<evidence type="ECO:0000313" key="2">
    <source>
        <dbReference type="Proteomes" id="UP000772434"/>
    </source>
</evidence>
<protein>
    <submittedName>
        <fullName evidence="1">Uncharacterized protein</fullName>
    </submittedName>
</protein>
<proteinExistence type="predicted"/>
<dbReference type="OrthoDB" id="3067340at2759"/>
<reference evidence="1" key="1">
    <citation type="submission" date="2020-11" db="EMBL/GenBank/DDBJ databases">
        <authorList>
            <consortium name="DOE Joint Genome Institute"/>
            <person name="Ahrendt S."/>
            <person name="Riley R."/>
            <person name="Andreopoulos W."/>
            <person name="Labutti K."/>
            <person name="Pangilinan J."/>
            <person name="Ruiz-Duenas F.J."/>
            <person name="Barrasa J.M."/>
            <person name="Sanchez-Garcia M."/>
            <person name="Camarero S."/>
            <person name="Miyauchi S."/>
            <person name="Serrano A."/>
            <person name="Linde D."/>
            <person name="Babiker R."/>
            <person name="Drula E."/>
            <person name="Ayuso-Fernandez I."/>
            <person name="Pacheco R."/>
            <person name="Padilla G."/>
            <person name="Ferreira P."/>
            <person name="Barriuso J."/>
            <person name="Kellner H."/>
            <person name="Castanera R."/>
            <person name="Alfaro M."/>
            <person name="Ramirez L."/>
            <person name="Pisabarro A.G."/>
            <person name="Kuo A."/>
            <person name="Tritt A."/>
            <person name="Lipzen A."/>
            <person name="He G."/>
            <person name="Yan M."/>
            <person name="Ng V."/>
            <person name="Cullen D."/>
            <person name="Martin F."/>
            <person name="Rosso M.-N."/>
            <person name="Henrissat B."/>
            <person name="Hibbett D."/>
            <person name="Martinez A.T."/>
            <person name="Grigoriev I.V."/>
        </authorList>
    </citation>
    <scope>NUCLEOTIDE SEQUENCE</scope>
    <source>
        <strain evidence="1">AH 40177</strain>
    </source>
</reference>
<evidence type="ECO:0000313" key="1">
    <source>
        <dbReference type="EMBL" id="KAF9063125.1"/>
    </source>
</evidence>
<keyword evidence="2" id="KW-1185">Reference proteome</keyword>
<sequence>MAGRPGVDLVTVFKNSIPADFVLTYHSTIVMNVWDGRYLYCLWPDLTFNGLYVRNMQTPTQERIKKALQKYQGRGFRDKYDPQGLLLREPLGLDVVPAHYIQDDMSPEGRERRLELSDIRGPRWRMPLELSLTW</sequence>
<dbReference type="Proteomes" id="UP000772434">
    <property type="component" value="Unassembled WGS sequence"/>
</dbReference>
<dbReference type="EMBL" id="JADNRY010000153">
    <property type="protein sequence ID" value="KAF9063125.1"/>
    <property type="molecule type" value="Genomic_DNA"/>
</dbReference>
<dbReference type="AlphaFoldDB" id="A0A9P5PJG2"/>
<gene>
    <name evidence="1" type="ORF">BDP27DRAFT_1335569</name>
</gene>
<organism evidence="1 2">
    <name type="scientific">Rhodocollybia butyracea</name>
    <dbReference type="NCBI Taxonomy" id="206335"/>
    <lineage>
        <taxon>Eukaryota</taxon>
        <taxon>Fungi</taxon>
        <taxon>Dikarya</taxon>
        <taxon>Basidiomycota</taxon>
        <taxon>Agaricomycotina</taxon>
        <taxon>Agaricomycetes</taxon>
        <taxon>Agaricomycetidae</taxon>
        <taxon>Agaricales</taxon>
        <taxon>Marasmiineae</taxon>
        <taxon>Omphalotaceae</taxon>
        <taxon>Rhodocollybia</taxon>
    </lineage>
</organism>
<comment type="caution">
    <text evidence="1">The sequence shown here is derived from an EMBL/GenBank/DDBJ whole genome shotgun (WGS) entry which is preliminary data.</text>
</comment>
<accession>A0A9P5PJG2</accession>